<dbReference type="GO" id="GO:0005886">
    <property type="term" value="C:plasma membrane"/>
    <property type="evidence" value="ECO:0007669"/>
    <property type="project" value="TreeGrafter"/>
</dbReference>
<name>A0A9Q7EY73_9BACT</name>
<evidence type="ECO:0000256" key="2">
    <source>
        <dbReference type="ARBA" id="ARBA00006434"/>
    </source>
</evidence>
<dbReference type="InterPro" id="IPR001734">
    <property type="entry name" value="Na/solute_symporter"/>
</dbReference>
<evidence type="ECO:0000256" key="7">
    <source>
        <dbReference type="RuleBase" id="RU362091"/>
    </source>
</evidence>
<feature type="transmembrane region" description="Helical" evidence="8">
    <location>
        <begin position="184"/>
        <end position="205"/>
    </location>
</feature>
<comment type="similarity">
    <text evidence="2 7">Belongs to the sodium:solute symporter (SSF) (TC 2.A.21) family.</text>
</comment>
<evidence type="ECO:0000256" key="1">
    <source>
        <dbReference type="ARBA" id="ARBA00004141"/>
    </source>
</evidence>
<dbReference type="Pfam" id="PF00474">
    <property type="entry name" value="SSF"/>
    <property type="match status" value="1"/>
</dbReference>
<feature type="transmembrane region" description="Helical" evidence="8">
    <location>
        <begin position="120"/>
        <end position="153"/>
    </location>
</feature>
<keyword evidence="10" id="KW-1185">Reference proteome</keyword>
<dbReference type="RefSeq" id="WP_274374468.1">
    <property type="nucleotide sequence ID" value="NZ_CP072943.1"/>
</dbReference>
<keyword evidence="3" id="KW-0813">Transport</keyword>
<comment type="subcellular location">
    <subcellularLocation>
        <location evidence="1">Membrane</location>
        <topology evidence="1">Multi-pass membrane protein</topology>
    </subcellularLocation>
</comment>
<sequence length="483" mass="50806">MNVQLVILVIYAIVLAAISAAASKLRQKSKGEALEYLLAGRRLPAVVVAAMLAGLAIGGVSTVGVAQDAYNRGLSAGWYNAAWGISGIVVGLFAASFFRRSGVTTIPEMMGRLYGRKARFVGALAQILVLMVITSLQYVAGGAILTAILPAVFTFKTGMIATALLFVGIAFIGGYWAGGISNILNVVVIYVGIIAALIAATGQFGGWDNVVAALPPDRPWFDWTAGAGVAVIAAWMVVMLTQAFSLQAVSQIAFAAKDAPTARRGFILGGIIILPAGFLCALFGVLAAAQFPHLENAAMALPTLATAINPLIGGLFLAGLWAADISTAVALLLGSSTLVVEDIVKSLLPEKSWRGREMFLSRTVILVVSLGTFFLALTAADILRTVTTALAITASFTLLILSRLLVPSLCRRANGFWTIATSLLVWLLWTFVPSFRITPHIVYLEWPLCLTAFVLSSLLGREGLPAEELSPSELTVAPAAEGE</sequence>
<keyword evidence="6 8" id="KW-0472">Membrane</keyword>
<dbReference type="AlphaFoldDB" id="A0A9Q7EY73"/>
<evidence type="ECO:0000256" key="3">
    <source>
        <dbReference type="ARBA" id="ARBA00022448"/>
    </source>
</evidence>
<accession>A0A9Q7EY73</accession>
<keyword evidence="5 8" id="KW-1133">Transmembrane helix</keyword>
<gene>
    <name evidence="9" type="ORF">KAR29_04640</name>
</gene>
<dbReference type="PANTHER" id="PTHR48086">
    <property type="entry name" value="SODIUM/PROLINE SYMPORTER-RELATED"/>
    <property type="match status" value="1"/>
</dbReference>
<evidence type="ECO:0000256" key="5">
    <source>
        <dbReference type="ARBA" id="ARBA00022989"/>
    </source>
</evidence>
<feature type="transmembrane region" description="Helical" evidence="8">
    <location>
        <begin position="43"/>
        <end position="66"/>
    </location>
</feature>
<dbReference type="GO" id="GO:0022857">
    <property type="term" value="F:transmembrane transporter activity"/>
    <property type="evidence" value="ECO:0007669"/>
    <property type="project" value="InterPro"/>
</dbReference>
<dbReference type="PANTHER" id="PTHR48086:SF7">
    <property type="entry name" value="SODIUM-SOLUTE SYMPORTER-RELATED"/>
    <property type="match status" value="1"/>
</dbReference>
<evidence type="ECO:0000256" key="4">
    <source>
        <dbReference type="ARBA" id="ARBA00022692"/>
    </source>
</evidence>
<dbReference type="Gene3D" id="1.20.1730.10">
    <property type="entry name" value="Sodium/glucose cotransporter"/>
    <property type="match status" value="1"/>
</dbReference>
<reference evidence="10" key="1">
    <citation type="submission" date="2021-04" db="EMBL/GenBank/DDBJ databases">
        <title>A novel Synergistetes isolate from a pyrite-forming mixed culture.</title>
        <authorList>
            <person name="Bunk B."/>
            <person name="Sproer C."/>
            <person name="Spring S."/>
            <person name="Pester M."/>
        </authorList>
    </citation>
    <scope>NUCLEOTIDE SEQUENCE [LARGE SCALE GENOMIC DNA]</scope>
    <source>
        <strain evidence="10">J.5.4.2-T.3.5.2</strain>
    </source>
</reference>
<feature type="transmembrane region" description="Helical" evidence="8">
    <location>
        <begin position="415"/>
        <end position="435"/>
    </location>
</feature>
<feature type="transmembrane region" description="Helical" evidence="8">
    <location>
        <begin position="386"/>
        <end position="406"/>
    </location>
</feature>
<dbReference type="InterPro" id="IPR038377">
    <property type="entry name" value="Na/Glc_symporter_sf"/>
</dbReference>
<dbReference type="PROSITE" id="PS50283">
    <property type="entry name" value="NA_SOLUT_SYMP_3"/>
    <property type="match status" value="1"/>
</dbReference>
<proteinExistence type="inferred from homology"/>
<evidence type="ECO:0000313" key="9">
    <source>
        <dbReference type="EMBL" id="QTX33190.1"/>
    </source>
</evidence>
<feature type="transmembrane region" description="Helical" evidence="8">
    <location>
        <begin position="359"/>
        <end position="380"/>
    </location>
</feature>
<dbReference type="InterPro" id="IPR050277">
    <property type="entry name" value="Sodium:Solute_Symporter"/>
</dbReference>
<feature type="transmembrane region" description="Helical" evidence="8">
    <location>
        <begin position="266"/>
        <end position="291"/>
    </location>
</feature>
<dbReference type="EMBL" id="CP072943">
    <property type="protein sequence ID" value="QTX33190.1"/>
    <property type="molecule type" value="Genomic_DNA"/>
</dbReference>
<feature type="transmembrane region" description="Helical" evidence="8">
    <location>
        <begin position="225"/>
        <end position="246"/>
    </location>
</feature>
<feature type="transmembrane region" description="Helical" evidence="8">
    <location>
        <begin position="6"/>
        <end position="22"/>
    </location>
</feature>
<evidence type="ECO:0000256" key="6">
    <source>
        <dbReference type="ARBA" id="ARBA00023136"/>
    </source>
</evidence>
<keyword evidence="4 8" id="KW-0812">Transmembrane</keyword>
<dbReference type="Proteomes" id="UP000671879">
    <property type="component" value="Chromosome"/>
</dbReference>
<feature type="transmembrane region" description="Helical" evidence="8">
    <location>
        <begin position="78"/>
        <end position="99"/>
    </location>
</feature>
<evidence type="ECO:0000313" key="10">
    <source>
        <dbReference type="Proteomes" id="UP000671879"/>
    </source>
</evidence>
<organism evidence="9 10">
    <name type="scientific">Aminithiophilus ramosus</name>
    <dbReference type="NCBI Taxonomy" id="3029084"/>
    <lineage>
        <taxon>Bacteria</taxon>
        <taxon>Thermotogati</taxon>
        <taxon>Synergistota</taxon>
        <taxon>Synergistia</taxon>
        <taxon>Synergistales</taxon>
        <taxon>Aminithiophilaceae</taxon>
        <taxon>Aminithiophilus</taxon>
    </lineage>
</organism>
<dbReference type="KEGG" id="aram:KAR29_04640"/>
<dbReference type="CDD" id="cd10322">
    <property type="entry name" value="SLC5sbd"/>
    <property type="match status" value="1"/>
</dbReference>
<evidence type="ECO:0000256" key="8">
    <source>
        <dbReference type="SAM" id="Phobius"/>
    </source>
</evidence>
<protein>
    <submittedName>
        <fullName evidence="9">Sodium:solute symporter family protein</fullName>
    </submittedName>
</protein>
<feature type="transmembrane region" description="Helical" evidence="8">
    <location>
        <begin position="159"/>
        <end position="177"/>
    </location>
</feature>